<evidence type="ECO:0000256" key="8">
    <source>
        <dbReference type="ARBA" id="ARBA00023098"/>
    </source>
</evidence>
<keyword evidence="6" id="KW-0442">Lipid degradation</keyword>
<keyword evidence="10" id="KW-0143">Chaperone</keyword>
<evidence type="ECO:0000256" key="2">
    <source>
        <dbReference type="ARBA" id="ARBA00010358"/>
    </source>
</evidence>
<evidence type="ECO:0000256" key="7">
    <source>
        <dbReference type="ARBA" id="ARBA00022989"/>
    </source>
</evidence>
<protein>
    <recommendedName>
        <fullName evidence="11">Lipase helper protein</fullName>
    </recommendedName>
    <alternativeName>
        <fullName evidence="12">Lipase modulator</fullName>
    </alternativeName>
</protein>
<evidence type="ECO:0000256" key="10">
    <source>
        <dbReference type="ARBA" id="ARBA00023186"/>
    </source>
</evidence>
<keyword evidence="15" id="KW-1185">Reference proteome</keyword>
<evidence type="ECO:0000256" key="3">
    <source>
        <dbReference type="ARBA" id="ARBA00022475"/>
    </source>
</evidence>
<dbReference type="Proteomes" id="UP000318199">
    <property type="component" value="Unassembled WGS sequence"/>
</dbReference>
<dbReference type="AlphaFoldDB" id="A0A562ZR21"/>
<keyword evidence="3" id="KW-1003">Cell membrane</keyword>
<dbReference type="GO" id="GO:0006457">
    <property type="term" value="P:protein folding"/>
    <property type="evidence" value="ECO:0007669"/>
    <property type="project" value="InterPro"/>
</dbReference>
<evidence type="ECO:0000256" key="6">
    <source>
        <dbReference type="ARBA" id="ARBA00022963"/>
    </source>
</evidence>
<dbReference type="InterPro" id="IPR004961">
    <property type="entry name" value="Lipase_chaperone"/>
</dbReference>
<dbReference type="SUPFAM" id="SSF158855">
    <property type="entry name" value="Lipase chaperone-like"/>
    <property type="match status" value="1"/>
</dbReference>
<keyword evidence="8" id="KW-0443">Lipid metabolism</keyword>
<comment type="similarity">
    <text evidence="2">Belongs to the lipase chaperone family.</text>
</comment>
<evidence type="ECO:0000256" key="1">
    <source>
        <dbReference type="ARBA" id="ARBA00004383"/>
    </source>
</evidence>
<comment type="subcellular location">
    <subcellularLocation>
        <location evidence="1">Cell inner membrane</location>
        <topology evidence="1">Single-pass membrane protein</topology>
        <orientation evidence="1">Periplasmic side</orientation>
    </subcellularLocation>
</comment>
<evidence type="ECO:0000313" key="15">
    <source>
        <dbReference type="Proteomes" id="UP000318199"/>
    </source>
</evidence>
<evidence type="ECO:0000256" key="12">
    <source>
        <dbReference type="ARBA" id="ARBA00031542"/>
    </source>
</evidence>
<dbReference type="GO" id="GO:0051082">
    <property type="term" value="F:unfolded protein binding"/>
    <property type="evidence" value="ECO:0007669"/>
    <property type="project" value="InterPro"/>
</dbReference>
<evidence type="ECO:0000313" key="14">
    <source>
        <dbReference type="EMBL" id="TWO70745.1"/>
    </source>
</evidence>
<dbReference type="EMBL" id="VOBQ01000011">
    <property type="protein sequence ID" value="TWO70745.1"/>
    <property type="molecule type" value="Genomic_DNA"/>
</dbReference>
<evidence type="ECO:0000256" key="4">
    <source>
        <dbReference type="ARBA" id="ARBA00022519"/>
    </source>
</evidence>
<keyword evidence="9" id="KW-0472">Membrane</keyword>
<evidence type="ECO:0000256" key="11">
    <source>
        <dbReference type="ARBA" id="ARBA00030948"/>
    </source>
</evidence>
<dbReference type="GO" id="GO:0005886">
    <property type="term" value="C:plasma membrane"/>
    <property type="evidence" value="ECO:0007669"/>
    <property type="project" value="UniProtKB-SubCell"/>
</dbReference>
<dbReference type="OrthoDB" id="8811361at2"/>
<evidence type="ECO:0000256" key="5">
    <source>
        <dbReference type="ARBA" id="ARBA00022692"/>
    </source>
</evidence>
<dbReference type="RefSeq" id="WP_145893741.1">
    <property type="nucleotide sequence ID" value="NZ_VOBQ01000011.1"/>
</dbReference>
<keyword evidence="7" id="KW-1133">Transmembrane helix</keyword>
<evidence type="ECO:0000256" key="9">
    <source>
        <dbReference type="ARBA" id="ARBA00023136"/>
    </source>
</evidence>
<dbReference type="GO" id="GO:0016042">
    <property type="term" value="P:lipid catabolic process"/>
    <property type="evidence" value="ECO:0007669"/>
    <property type="project" value="UniProtKB-KW"/>
</dbReference>
<dbReference type="Pfam" id="PF03280">
    <property type="entry name" value="Lipase_chap"/>
    <property type="match status" value="1"/>
</dbReference>
<keyword evidence="5" id="KW-0812">Transmembrane</keyword>
<keyword evidence="4" id="KW-0997">Cell inner membrane</keyword>
<evidence type="ECO:0000256" key="13">
    <source>
        <dbReference type="SAM" id="MobiDB-lite"/>
    </source>
</evidence>
<gene>
    <name evidence="14" type="ORF">FN976_14425</name>
</gene>
<proteinExistence type="inferred from homology"/>
<comment type="caution">
    <text evidence="14">The sequence shown here is derived from an EMBL/GenBank/DDBJ whole genome shotgun (WGS) entry which is preliminary data.</text>
</comment>
<name>A0A562ZR21_9BURK</name>
<accession>A0A562ZR21</accession>
<feature type="region of interest" description="Disordered" evidence="13">
    <location>
        <begin position="39"/>
        <end position="65"/>
    </location>
</feature>
<reference evidence="14 15" key="1">
    <citation type="submission" date="2019-07" db="EMBL/GenBank/DDBJ databases">
        <title>Caenimonas sedimenti sp. nov., isolated from activated sludge.</title>
        <authorList>
            <person name="Xu J."/>
        </authorList>
    </citation>
    <scope>NUCLEOTIDE SEQUENCE [LARGE SCALE GENOMIC DNA]</scope>
    <source>
        <strain evidence="14 15">HX-9-20</strain>
    </source>
</reference>
<organism evidence="14 15">
    <name type="scientific">Caenimonas sedimenti</name>
    <dbReference type="NCBI Taxonomy" id="2596921"/>
    <lineage>
        <taxon>Bacteria</taxon>
        <taxon>Pseudomonadati</taxon>
        <taxon>Pseudomonadota</taxon>
        <taxon>Betaproteobacteria</taxon>
        <taxon>Burkholderiales</taxon>
        <taxon>Comamonadaceae</taxon>
        <taxon>Caenimonas</taxon>
    </lineage>
</organism>
<sequence length="318" mass="34344">MKKAALAAAVASVALLLAGAALWPGQGIFSAGDRGQNAAASGPQISGEHASMRGTPIATRSGGQAASGPVDHFLAPGLRFQLEALWLEAGEVGDPATLKQRLLALVPRHFSANDAVRAAQLLERYVDYRVALSGLKPPADWSDPHALRQALEARQKVRARHFTPEEHDALFAQEEELDRYTLARIEIERNTQLGAAQKDTALRDAERQLGAEHRAVRAEAVQHIAAAAQTASLDAQGAGDVERHAQRRALYGDAAAHNLAQLDREEREWQGRLSEYAAARQSQSQPQLEATRQRLFTPQEQLRLDAALALRGPGAASR</sequence>